<dbReference type="Pfam" id="PF00795">
    <property type="entry name" value="CN_hydrolase"/>
    <property type="match status" value="1"/>
</dbReference>
<comment type="caution">
    <text evidence="7">Lacks conserved residue(s) required for the propagation of feature annotation.</text>
</comment>
<dbReference type="EC" id="6.3.5.1" evidence="7 8"/>
<dbReference type="OrthoDB" id="9803818at2"/>
<dbReference type="RefSeq" id="WP_054492838.1">
    <property type="nucleotide sequence ID" value="NZ_BBZA01000097.1"/>
</dbReference>
<evidence type="ECO:0000256" key="9">
    <source>
        <dbReference type="RuleBase" id="RU003811"/>
    </source>
</evidence>
<dbReference type="Pfam" id="PF02540">
    <property type="entry name" value="NAD_synthase"/>
    <property type="match status" value="1"/>
</dbReference>
<comment type="pathway">
    <text evidence="1 7 8">Cofactor biosynthesis; NAD(+) biosynthesis; NAD(+) from deamido-NAD(+) (L-Gln route): step 1/1.</text>
</comment>
<evidence type="ECO:0000256" key="6">
    <source>
        <dbReference type="ARBA" id="ARBA00023027"/>
    </source>
</evidence>
<dbReference type="EMBL" id="BBZA01000097">
    <property type="protein sequence ID" value="GAP62963.1"/>
    <property type="molecule type" value="Genomic_DNA"/>
</dbReference>
<comment type="function">
    <text evidence="7">Catalyzes the ATP-dependent amidation of deamido-NAD to form NAD. Uses L-glutamine as a nitrogen source.</text>
</comment>
<protein>
    <recommendedName>
        <fullName evidence="7 8">Glutamine-dependent NAD(+) synthetase</fullName>
        <ecNumber evidence="7 8">6.3.5.1</ecNumber>
    </recommendedName>
    <alternativeName>
        <fullName evidence="7 8">NAD(+) synthase [glutamine-hydrolyzing]</fullName>
    </alternativeName>
</protein>
<keyword evidence="3 7" id="KW-0436">Ligase</keyword>
<feature type="active site" description="Nucleophile; for glutaminase activity" evidence="7">
    <location>
        <position position="147"/>
    </location>
</feature>
<dbReference type="SUPFAM" id="SSF52402">
    <property type="entry name" value="Adenine nucleotide alpha hydrolases-like"/>
    <property type="match status" value="1"/>
</dbReference>
<dbReference type="NCBIfam" id="TIGR00552">
    <property type="entry name" value="nadE"/>
    <property type="match status" value="1"/>
</dbReference>
<feature type="binding site" evidence="7">
    <location>
        <position position="181"/>
    </location>
    <ligand>
        <name>L-glutamine</name>
        <dbReference type="ChEBI" id="CHEBI:58359"/>
    </ligand>
</feature>
<dbReference type="AlphaFoldDB" id="A0A0M8K6S3"/>
<feature type="active site" description="For glutaminase activity" evidence="7">
    <location>
        <position position="111"/>
    </location>
</feature>
<evidence type="ECO:0000313" key="12">
    <source>
        <dbReference type="EMBL" id="KPL88222.1"/>
    </source>
</evidence>
<name>A0A0M8K6S3_9CHLR</name>
<dbReference type="EMBL" id="LGKN01000004">
    <property type="protein sequence ID" value="KPL88222.1"/>
    <property type="molecule type" value="Genomic_DNA"/>
</dbReference>
<evidence type="ECO:0000256" key="5">
    <source>
        <dbReference type="ARBA" id="ARBA00022840"/>
    </source>
</evidence>
<gene>
    <name evidence="7" type="primary">nadE</name>
    <name evidence="11" type="ORF">ARMA_1386</name>
    <name evidence="12" type="ORF">SE16_05020</name>
</gene>
<dbReference type="SUPFAM" id="SSF56317">
    <property type="entry name" value="Carbon-nitrogen hydrolase"/>
    <property type="match status" value="1"/>
</dbReference>
<dbReference type="GO" id="GO:0005524">
    <property type="term" value="F:ATP binding"/>
    <property type="evidence" value="ECO:0007669"/>
    <property type="project" value="UniProtKB-UniRule"/>
</dbReference>
<feature type="binding site" evidence="7">
    <location>
        <position position="412"/>
    </location>
    <ligand>
        <name>deamido-NAD(+)</name>
        <dbReference type="ChEBI" id="CHEBI:58437"/>
        <note>ligand shared between two neighboring subunits</note>
    </ligand>
</feature>
<dbReference type="PROSITE" id="PS50263">
    <property type="entry name" value="CN_HYDROLASE"/>
    <property type="match status" value="1"/>
</dbReference>
<accession>A0A0M8K6S3</accession>
<evidence type="ECO:0000256" key="7">
    <source>
        <dbReference type="HAMAP-Rule" id="MF_02090"/>
    </source>
</evidence>
<dbReference type="InParanoid" id="A0A0M8K6S3"/>
<dbReference type="UniPathway" id="UPA00253">
    <property type="reaction ID" value="UER00334"/>
</dbReference>
<reference evidence="13" key="3">
    <citation type="submission" date="2015-08" db="EMBL/GenBank/DDBJ databases">
        <title>Draft Genome Sequence of a Heterotrophic Facultative Anaerobic Bacterium Ardenticatena maritima Strain 110S.</title>
        <authorList>
            <person name="Kawaichi S."/>
            <person name="Yoshida T."/>
            <person name="Sako Y."/>
            <person name="Nakamura R."/>
        </authorList>
    </citation>
    <scope>NUCLEOTIDE SEQUENCE [LARGE SCALE GENOMIC DNA]</scope>
    <source>
        <strain evidence="13">110S</strain>
    </source>
</reference>
<evidence type="ECO:0000313" key="14">
    <source>
        <dbReference type="Proteomes" id="UP000050502"/>
    </source>
</evidence>
<dbReference type="CDD" id="cd00553">
    <property type="entry name" value="NAD_synthase"/>
    <property type="match status" value="1"/>
</dbReference>
<dbReference type="PIRSF" id="PIRSF006630">
    <property type="entry name" value="NADS_GAT"/>
    <property type="match status" value="1"/>
</dbReference>
<evidence type="ECO:0000256" key="3">
    <source>
        <dbReference type="ARBA" id="ARBA00022598"/>
    </source>
</evidence>
<dbReference type="PATRIC" id="fig|872965.6.peg.1024"/>
<dbReference type="CDD" id="cd07570">
    <property type="entry name" value="GAT_Gln-NAD-synth"/>
    <property type="match status" value="1"/>
</dbReference>
<dbReference type="InterPro" id="IPR022310">
    <property type="entry name" value="NAD/GMP_synthase"/>
</dbReference>
<comment type="similarity">
    <text evidence="2 7 8">In the C-terminal section; belongs to the NAD synthetase family.</text>
</comment>
<dbReference type="PANTHER" id="PTHR23090">
    <property type="entry name" value="NH 3 /GLUTAMINE-DEPENDENT NAD + SYNTHETASE"/>
    <property type="match status" value="1"/>
</dbReference>
<dbReference type="NCBIfam" id="NF010588">
    <property type="entry name" value="PRK13981.1"/>
    <property type="match status" value="1"/>
</dbReference>
<reference evidence="12 14" key="2">
    <citation type="submission" date="2015-07" db="EMBL/GenBank/DDBJ databases">
        <title>Whole genome sequence of Ardenticatena maritima DSM 23922.</title>
        <authorList>
            <person name="Hemp J."/>
            <person name="Ward L.M."/>
            <person name="Pace L.A."/>
            <person name="Fischer W.W."/>
        </authorList>
    </citation>
    <scope>NUCLEOTIDE SEQUENCE [LARGE SCALE GENOMIC DNA]</scope>
    <source>
        <strain evidence="12 14">110S</strain>
    </source>
</reference>
<dbReference type="GO" id="GO:0009435">
    <property type="term" value="P:NAD+ biosynthetic process"/>
    <property type="evidence" value="ECO:0007669"/>
    <property type="project" value="UniProtKB-UniRule"/>
</dbReference>
<dbReference type="GO" id="GO:0005737">
    <property type="term" value="C:cytoplasm"/>
    <property type="evidence" value="ECO:0007669"/>
    <property type="project" value="InterPro"/>
</dbReference>
<evidence type="ECO:0000256" key="8">
    <source>
        <dbReference type="PIRNR" id="PIRNR006630"/>
    </source>
</evidence>
<comment type="caution">
    <text evidence="11">The sequence shown here is derived from an EMBL/GenBank/DDBJ whole genome shotgun (WGS) entry which is preliminary data.</text>
</comment>
<dbReference type="PANTHER" id="PTHR23090:SF9">
    <property type="entry name" value="GLUTAMINE-DEPENDENT NAD(+) SYNTHETASE"/>
    <property type="match status" value="1"/>
</dbReference>
<comment type="catalytic activity">
    <reaction evidence="7 8">
        <text>deamido-NAD(+) + L-glutamine + ATP + H2O = L-glutamate + AMP + diphosphate + NAD(+) + H(+)</text>
        <dbReference type="Rhea" id="RHEA:24384"/>
        <dbReference type="ChEBI" id="CHEBI:15377"/>
        <dbReference type="ChEBI" id="CHEBI:15378"/>
        <dbReference type="ChEBI" id="CHEBI:29985"/>
        <dbReference type="ChEBI" id="CHEBI:30616"/>
        <dbReference type="ChEBI" id="CHEBI:33019"/>
        <dbReference type="ChEBI" id="CHEBI:57540"/>
        <dbReference type="ChEBI" id="CHEBI:58359"/>
        <dbReference type="ChEBI" id="CHEBI:58437"/>
        <dbReference type="ChEBI" id="CHEBI:456215"/>
        <dbReference type="EC" id="6.3.5.1"/>
    </reaction>
</comment>
<dbReference type="Proteomes" id="UP000050502">
    <property type="component" value="Unassembled WGS sequence"/>
</dbReference>
<evidence type="ECO:0000256" key="4">
    <source>
        <dbReference type="ARBA" id="ARBA00022741"/>
    </source>
</evidence>
<dbReference type="InterPro" id="IPR014729">
    <property type="entry name" value="Rossmann-like_a/b/a_fold"/>
</dbReference>
<feature type="binding site" evidence="7">
    <location>
        <position position="436"/>
    </location>
    <ligand>
        <name>ATP</name>
        <dbReference type="ChEBI" id="CHEBI:30616"/>
    </ligand>
</feature>
<feature type="domain" description="CN hydrolase" evidence="10">
    <location>
        <begin position="4"/>
        <end position="245"/>
    </location>
</feature>
<reference evidence="11 13" key="1">
    <citation type="journal article" date="2015" name="Genome Announc.">
        <title>Draft Genome Sequence of a Heterotrophic Facultative Anaerobic Thermophilic Bacterium, Ardenticatena maritima Strain 110ST.</title>
        <authorList>
            <person name="Kawaichi S."/>
            <person name="Yoshida T."/>
            <person name="Sako Y."/>
            <person name="Nakamura R."/>
        </authorList>
    </citation>
    <scope>NUCLEOTIDE SEQUENCE [LARGE SCALE GENOMIC DNA]</scope>
    <source>
        <strain evidence="11 13">110S</strain>
    </source>
</reference>
<dbReference type="GO" id="GO:0003952">
    <property type="term" value="F:NAD+ synthase (glutamine-hydrolyzing) activity"/>
    <property type="evidence" value="ECO:0007669"/>
    <property type="project" value="UniProtKB-UniRule"/>
</dbReference>
<feature type="binding site" evidence="7">
    <location>
        <position position="553"/>
    </location>
    <ligand>
        <name>deamido-NAD(+)</name>
        <dbReference type="ChEBI" id="CHEBI:58437"/>
        <note>ligand shared between two neighboring subunits</note>
    </ligand>
</feature>
<keyword evidence="13" id="KW-1185">Reference proteome</keyword>
<evidence type="ECO:0000256" key="2">
    <source>
        <dbReference type="ARBA" id="ARBA00007145"/>
    </source>
</evidence>
<dbReference type="Proteomes" id="UP000037784">
    <property type="component" value="Unassembled WGS sequence"/>
</dbReference>
<evidence type="ECO:0000259" key="10">
    <source>
        <dbReference type="PROSITE" id="PS50263"/>
    </source>
</evidence>
<keyword evidence="6 7" id="KW-0520">NAD</keyword>
<sequence>MRRIRLALAQLNMTVGDLEGNAKKIKAAIVRARAQHADVVLFPELAVSGYPPEDLLLKPDFIDANRRALDDIRKETDDIVAIVGFPSADDYDIYNAAAVLQNGRLVGEYRKHYLPNYSVFDENRYFGEGQESPVFDFGGDIVGVSICEDIWYPSGPPQWQALAGGAELLVNLSASPYYRGKPHERARMLATRAADNVAVVAYCNLVGGQDELVFDGGSMVFAPDGHMLARAPLGEETLLVVDVSLDEVFRKRLHDPRRRKDVELAKHFGRIVPRLEGEPLRGVSAREETEPREALVAPYPDDLEEVYRMLVLGIRDYVHKNGFEKVVVGLSGGIDSALTATLAVDALGPDNVVGVRMPSRFSSEGSLRDAEELAVNLGIRLLTISIEPPFEGYLEALKEVFAGREFDVTEENIQARIRGNYLMALSNKFGWLVLSTGNKSESAVGYATLYGDMAGGFAPLKDVYKTLVYALATWRNTLPDGPVIPHNTIVKPPSAELRPGQQDTDSLPPYEVLDAILRLYIEEDYSPTDIVAQGFDPTTVERVIRMVDRSEYKRRQAAPGVKITPRAFGKDRRLPITNRYRSRA</sequence>
<feature type="binding site" evidence="7">
    <location>
        <position position="117"/>
    </location>
    <ligand>
        <name>L-glutamine</name>
        <dbReference type="ChEBI" id="CHEBI:58359"/>
    </ligand>
</feature>
<organism evidence="11 13">
    <name type="scientific">Ardenticatena maritima</name>
    <dbReference type="NCBI Taxonomy" id="872965"/>
    <lineage>
        <taxon>Bacteria</taxon>
        <taxon>Bacillati</taxon>
        <taxon>Chloroflexota</taxon>
        <taxon>Ardenticatenia</taxon>
        <taxon>Ardenticatenales</taxon>
        <taxon>Ardenticatenaceae</taxon>
        <taxon>Ardenticatena</taxon>
    </lineage>
</organism>
<dbReference type="Gene3D" id="3.40.50.620">
    <property type="entry name" value="HUPs"/>
    <property type="match status" value="1"/>
</dbReference>
<feature type="active site" description="Proton acceptor; for glutaminase activity" evidence="7">
    <location>
        <position position="44"/>
    </location>
</feature>
<dbReference type="STRING" id="872965.SE16_05020"/>
<dbReference type="InterPro" id="IPR014445">
    <property type="entry name" value="Gln-dep_NAD_synthase"/>
</dbReference>
<dbReference type="GO" id="GO:0008795">
    <property type="term" value="F:NAD+ synthase activity"/>
    <property type="evidence" value="ECO:0007669"/>
    <property type="project" value="UniProtKB-UniRule"/>
</dbReference>
<proteinExistence type="inferred from homology"/>
<feature type="binding site" evidence="7">
    <location>
        <position position="175"/>
    </location>
    <ligand>
        <name>L-glutamine</name>
        <dbReference type="ChEBI" id="CHEBI:58359"/>
    </ligand>
</feature>
<dbReference type="FunFam" id="3.40.50.620:FF:000106">
    <property type="entry name" value="Glutamine-dependent NAD(+) synthetase"/>
    <property type="match status" value="1"/>
</dbReference>
<dbReference type="HAMAP" id="MF_02090">
    <property type="entry name" value="NadE_glutamine_dep"/>
    <property type="match status" value="1"/>
</dbReference>
<keyword evidence="4 7" id="KW-0547">Nucleotide-binding</keyword>
<dbReference type="Gene3D" id="3.60.110.10">
    <property type="entry name" value="Carbon-nitrogen hydrolase"/>
    <property type="match status" value="1"/>
</dbReference>
<dbReference type="GO" id="GO:0004359">
    <property type="term" value="F:glutaminase activity"/>
    <property type="evidence" value="ECO:0007669"/>
    <property type="project" value="InterPro"/>
</dbReference>
<evidence type="ECO:0000256" key="1">
    <source>
        <dbReference type="ARBA" id="ARBA00005188"/>
    </source>
</evidence>
<feature type="binding site" evidence="7">
    <location>
        <begin position="329"/>
        <end position="336"/>
    </location>
    <ligand>
        <name>ATP</name>
        <dbReference type="ChEBI" id="CHEBI:30616"/>
    </ligand>
</feature>
<keyword evidence="5 7" id="KW-0067">ATP-binding</keyword>
<evidence type="ECO:0000313" key="13">
    <source>
        <dbReference type="Proteomes" id="UP000037784"/>
    </source>
</evidence>
<dbReference type="InterPro" id="IPR036526">
    <property type="entry name" value="C-N_Hydrolase_sf"/>
</dbReference>
<dbReference type="InterPro" id="IPR003694">
    <property type="entry name" value="NAD_synthase"/>
</dbReference>
<dbReference type="InterPro" id="IPR003010">
    <property type="entry name" value="C-N_Hydrolase"/>
</dbReference>
<comment type="similarity">
    <text evidence="9">Belongs to the NAD synthetase family.</text>
</comment>
<feature type="binding site" evidence="7">
    <location>
        <position position="441"/>
    </location>
    <ligand>
        <name>deamido-NAD(+)</name>
        <dbReference type="ChEBI" id="CHEBI:58437"/>
        <note>ligand shared between two neighboring subunits</note>
    </ligand>
</feature>
<evidence type="ECO:0000313" key="11">
    <source>
        <dbReference type="EMBL" id="GAP62963.1"/>
    </source>
</evidence>